<dbReference type="EMBL" id="AEIG01000011">
    <property type="protein sequence ID" value="EGG30635.1"/>
    <property type="molecule type" value="Genomic_DNA"/>
</dbReference>
<evidence type="ECO:0000313" key="1">
    <source>
        <dbReference type="EMBL" id="EGG30635.1"/>
    </source>
</evidence>
<dbReference type="PANTHER" id="PTHR41521:SF4">
    <property type="entry name" value="BLR0684 PROTEIN"/>
    <property type="match status" value="1"/>
</dbReference>
<dbReference type="SUPFAM" id="SSF54909">
    <property type="entry name" value="Dimeric alpha+beta barrel"/>
    <property type="match status" value="1"/>
</dbReference>
<organism evidence="1 2">
    <name type="scientific">Aequoribacter fuscus</name>
    <dbReference type="NCBI Taxonomy" id="2518989"/>
    <lineage>
        <taxon>Bacteria</taxon>
        <taxon>Pseudomonadati</taxon>
        <taxon>Pseudomonadota</taxon>
        <taxon>Gammaproteobacteria</taxon>
        <taxon>Cellvibrionales</taxon>
        <taxon>Halieaceae</taxon>
        <taxon>Aequoribacter</taxon>
    </lineage>
</organism>
<proteinExistence type="predicted"/>
<dbReference type="InterPro" id="IPR010753">
    <property type="entry name" value="DUF1330"/>
</dbReference>
<protein>
    <submittedName>
        <fullName evidence="1">Uncharacterized protein</fullName>
    </submittedName>
</protein>
<dbReference type="AlphaFoldDB" id="F3KZE8"/>
<dbReference type="OrthoDB" id="9806380at2"/>
<dbReference type="Gene3D" id="3.30.70.100">
    <property type="match status" value="1"/>
</dbReference>
<name>F3KZE8_9GAMM</name>
<dbReference type="RefSeq" id="WP_009574788.1">
    <property type="nucleotide sequence ID" value="NZ_AEIG01000011.1"/>
</dbReference>
<dbReference type="PANTHER" id="PTHR41521">
    <property type="match status" value="1"/>
</dbReference>
<accession>F3KZE8</accession>
<gene>
    <name evidence="1" type="ORF">IMCC3088_259</name>
</gene>
<dbReference type="Pfam" id="PF07045">
    <property type="entry name" value="DUF1330"/>
    <property type="match status" value="1"/>
</dbReference>
<keyword evidence="2" id="KW-1185">Reference proteome</keyword>
<dbReference type="eggNOG" id="COG5470">
    <property type="taxonomic scope" value="Bacteria"/>
</dbReference>
<evidence type="ECO:0000313" key="2">
    <source>
        <dbReference type="Proteomes" id="UP000005615"/>
    </source>
</evidence>
<sequence length="95" mass="10894">MTAYVVYDVDIHDLALYQEYMAEVKPAIEAIGGRYLARGGDHKVIEGDWEPNRMVLLEFPSMDAALSFYDCEPYQRTKEIRMKSSTARIILVEGM</sequence>
<reference evidence="1 2" key="1">
    <citation type="journal article" date="2011" name="J. Bacteriol.">
        <title>Genome sequence of strain IMCC3088, a proteorhodopsin-containing marine bacterium belonging to the OM60/NOR5 clade.</title>
        <authorList>
            <person name="Jang Y."/>
            <person name="Oh H.M."/>
            <person name="Kang I."/>
            <person name="Lee K."/>
            <person name="Yang S.J."/>
            <person name="Cho J.C."/>
        </authorList>
    </citation>
    <scope>NUCLEOTIDE SEQUENCE [LARGE SCALE GENOMIC DNA]</scope>
    <source>
        <strain evidence="1 2">IMCC3088</strain>
    </source>
</reference>
<dbReference type="InterPro" id="IPR011008">
    <property type="entry name" value="Dimeric_a/b-barrel"/>
</dbReference>
<dbReference type="Proteomes" id="UP000005615">
    <property type="component" value="Unassembled WGS sequence"/>
</dbReference>
<comment type="caution">
    <text evidence="1">The sequence shown here is derived from an EMBL/GenBank/DDBJ whole genome shotgun (WGS) entry which is preliminary data.</text>
</comment>